<proteinExistence type="predicted"/>
<accession>A0A1V1PD35</accession>
<evidence type="ECO:0000313" key="2">
    <source>
        <dbReference type="Proteomes" id="UP000189670"/>
    </source>
</evidence>
<dbReference type="EMBL" id="ATBP01000122">
    <property type="protein sequence ID" value="ETR72686.1"/>
    <property type="molecule type" value="Genomic_DNA"/>
</dbReference>
<sequence length="104" mass="12194">LDARDIIKARVILSYIEEVDSKTQYRLLFELIRYDVDFHLPLLMYLMDQHQNICQQFEIIEETLISHAIDYPDTFADALHSDMIKNPQILIAIAEKAEKSKQAN</sequence>
<dbReference type="Proteomes" id="UP000189670">
    <property type="component" value="Unassembled WGS sequence"/>
</dbReference>
<evidence type="ECO:0000313" key="1">
    <source>
        <dbReference type="EMBL" id="ETR72686.1"/>
    </source>
</evidence>
<protein>
    <submittedName>
        <fullName evidence="1">Uncharacterized protein</fullName>
    </submittedName>
</protein>
<reference evidence="2" key="1">
    <citation type="submission" date="2012-11" db="EMBL/GenBank/DDBJ databases">
        <authorList>
            <person name="Lucero-Rivera Y.E."/>
            <person name="Tovar-Ramirez D."/>
        </authorList>
    </citation>
    <scope>NUCLEOTIDE SEQUENCE [LARGE SCALE GENOMIC DNA]</scope>
    <source>
        <strain evidence="2">Araruama</strain>
    </source>
</reference>
<comment type="caution">
    <text evidence="1">The sequence shown here is derived from an EMBL/GenBank/DDBJ whole genome shotgun (WGS) entry which is preliminary data.</text>
</comment>
<name>A0A1V1PD35_9BACT</name>
<organism evidence="1 2">
    <name type="scientific">Candidatus Magnetoglobus multicellularis str. Araruama</name>
    <dbReference type="NCBI Taxonomy" id="890399"/>
    <lineage>
        <taxon>Bacteria</taxon>
        <taxon>Pseudomonadati</taxon>
        <taxon>Thermodesulfobacteriota</taxon>
        <taxon>Desulfobacteria</taxon>
        <taxon>Desulfobacterales</taxon>
        <taxon>Desulfobacteraceae</taxon>
        <taxon>Candidatus Magnetoglobus</taxon>
    </lineage>
</organism>
<dbReference type="AlphaFoldDB" id="A0A1V1PD35"/>
<feature type="non-terminal residue" evidence="1">
    <location>
        <position position="1"/>
    </location>
</feature>
<gene>
    <name evidence="1" type="ORF">OMM_07380</name>
</gene>